<dbReference type="Proteomes" id="UP001225906">
    <property type="component" value="Unassembled WGS sequence"/>
</dbReference>
<gene>
    <name evidence="2" type="ORF">Q9291_11480</name>
</gene>
<keyword evidence="3" id="KW-1185">Reference proteome</keyword>
<keyword evidence="1" id="KW-0812">Transmembrane</keyword>
<evidence type="ECO:0000256" key="1">
    <source>
        <dbReference type="SAM" id="Phobius"/>
    </source>
</evidence>
<accession>A0ABT9JV49</accession>
<name>A0ABT9JV49_9PROT</name>
<feature type="transmembrane region" description="Helical" evidence="1">
    <location>
        <begin position="86"/>
        <end position="106"/>
    </location>
</feature>
<organism evidence="2 3">
    <name type="scientific">Methylophilus aquaticus</name>
    <dbReference type="NCBI Taxonomy" id="1971610"/>
    <lineage>
        <taxon>Bacteria</taxon>
        <taxon>Pseudomonadati</taxon>
        <taxon>Pseudomonadota</taxon>
        <taxon>Betaproteobacteria</taxon>
        <taxon>Nitrosomonadales</taxon>
        <taxon>Methylophilaceae</taxon>
        <taxon>Methylophilus</taxon>
    </lineage>
</organism>
<proteinExistence type="predicted"/>
<evidence type="ECO:0000313" key="3">
    <source>
        <dbReference type="Proteomes" id="UP001225906"/>
    </source>
</evidence>
<sequence>MKKLRARRHPVSDSMGTAAGRWRQWPMMVPVVICMLGFVYWGLQQHWDVKVLAGLTLLVGLMSGAFVWIIGLIGLLPVVGPIVVKVLSFGFIWLLNALGYLVSYIAIRRGYSQDVLTYRGLTLALMVGIITGYVVAQFI</sequence>
<feature type="transmembrane region" description="Helical" evidence="1">
    <location>
        <begin position="118"/>
        <end position="136"/>
    </location>
</feature>
<feature type="transmembrane region" description="Helical" evidence="1">
    <location>
        <begin position="25"/>
        <end position="43"/>
    </location>
</feature>
<dbReference type="RefSeq" id="WP_306390190.1">
    <property type="nucleotide sequence ID" value="NZ_JAVCAP010000022.1"/>
</dbReference>
<reference evidence="3" key="1">
    <citation type="journal article" date="2019" name="Int. J. Syst. Evol. Microbiol.">
        <title>The Global Catalogue of Microorganisms (GCM) 10K type strain sequencing project: providing services to taxonomists for standard genome sequencing and annotation.</title>
        <authorList>
            <consortium name="The Broad Institute Genomics Platform"/>
            <consortium name="The Broad Institute Genome Sequencing Center for Infectious Disease"/>
            <person name="Wu L."/>
            <person name="Ma J."/>
        </authorList>
    </citation>
    <scope>NUCLEOTIDE SEQUENCE [LARGE SCALE GENOMIC DNA]</scope>
    <source>
        <strain evidence="3">VKM B-3159</strain>
    </source>
</reference>
<evidence type="ECO:0000313" key="2">
    <source>
        <dbReference type="EMBL" id="MDP8568470.1"/>
    </source>
</evidence>
<protein>
    <submittedName>
        <fullName evidence="2">Uncharacterized protein</fullName>
    </submittedName>
</protein>
<feature type="transmembrane region" description="Helical" evidence="1">
    <location>
        <begin position="55"/>
        <end position="79"/>
    </location>
</feature>
<keyword evidence="1" id="KW-1133">Transmembrane helix</keyword>
<comment type="caution">
    <text evidence="2">The sequence shown here is derived from an EMBL/GenBank/DDBJ whole genome shotgun (WGS) entry which is preliminary data.</text>
</comment>
<dbReference type="EMBL" id="JAVCAP010000022">
    <property type="protein sequence ID" value="MDP8568470.1"/>
    <property type="molecule type" value="Genomic_DNA"/>
</dbReference>
<keyword evidence="1" id="KW-0472">Membrane</keyword>